<dbReference type="OrthoDB" id="10368123at2759"/>
<accession>G0MQW4</accession>
<dbReference type="InParanoid" id="G0MQW4"/>
<evidence type="ECO:0000256" key="1">
    <source>
        <dbReference type="SAM" id="MobiDB-lite"/>
    </source>
</evidence>
<dbReference type="Proteomes" id="UP000008068">
    <property type="component" value="Unassembled WGS sequence"/>
</dbReference>
<dbReference type="EMBL" id="GL379807">
    <property type="protein sequence ID" value="EGT41523.1"/>
    <property type="molecule type" value="Genomic_DNA"/>
</dbReference>
<gene>
    <name evidence="2" type="ORF">CAEBREN_10576</name>
</gene>
<feature type="compositionally biased region" description="Basic and acidic residues" evidence="1">
    <location>
        <begin position="7"/>
        <end position="21"/>
    </location>
</feature>
<sequence length="97" mass="10950">MVNAPKLENDTEDLKVPKDEVITPVASPGPSPPILSPVLTVKPEYHLVPIRSNVPTYGLIYEGPAPEGWQKDPEWQKNVFSTNETVCYKNEYFYFKG</sequence>
<evidence type="ECO:0000313" key="2">
    <source>
        <dbReference type="EMBL" id="EGT41523.1"/>
    </source>
</evidence>
<organism evidence="3">
    <name type="scientific">Caenorhabditis brenneri</name>
    <name type="common">Nematode worm</name>
    <dbReference type="NCBI Taxonomy" id="135651"/>
    <lineage>
        <taxon>Eukaryota</taxon>
        <taxon>Metazoa</taxon>
        <taxon>Ecdysozoa</taxon>
        <taxon>Nematoda</taxon>
        <taxon>Chromadorea</taxon>
        <taxon>Rhabditida</taxon>
        <taxon>Rhabditina</taxon>
        <taxon>Rhabditomorpha</taxon>
        <taxon>Rhabditoidea</taxon>
        <taxon>Rhabditidae</taxon>
        <taxon>Peloderinae</taxon>
        <taxon>Caenorhabditis</taxon>
    </lineage>
</organism>
<name>G0MQW4_CAEBE</name>
<dbReference type="AlphaFoldDB" id="G0MQW4"/>
<dbReference type="HOGENOM" id="CLU_2348527_0_0_1"/>
<protein>
    <submittedName>
        <fullName evidence="2">Uncharacterized protein</fullName>
    </submittedName>
</protein>
<reference evidence="3" key="1">
    <citation type="submission" date="2011-07" db="EMBL/GenBank/DDBJ databases">
        <authorList>
            <consortium name="Caenorhabditis brenneri Sequencing and Analysis Consortium"/>
            <person name="Wilson R.K."/>
        </authorList>
    </citation>
    <scope>NUCLEOTIDE SEQUENCE [LARGE SCALE GENOMIC DNA]</scope>
    <source>
        <strain evidence="3">PB2801</strain>
    </source>
</reference>
<dbReference type="eggNOG" id="ENOG502TJTK">
    <property type="taxonomic scope" value="Eukaryota"/>
</dbReference>
<evidence type="ECO:0000313" key="3">
    <source>
        <dbReference type="Proteomes" id="UP000008068"/>
    </source>
</evidence>
<keyword evidence="3" id="KW-1185">Reference proteome</keyword>
<dbReference type="OMA" id="WELKGEW"/>
<feature type="region of interest" description="Disordered" evidence="1">
    <location>
        <begin position="1"/>
        <end position="28"/>
    </location>
</feature>
<proteinExistence type="predicted"/>